<evidence type="ECO:0000259" key="2">
    <source>
        <dbReference type="Pfam" id="PF00534"/>
    </source>
</evidence>
<keyword evidence="5" id="KW-1185">Reference proteome</keyword>
<comment type="caution">
    <text evidence="4">The sequence shown here is derived from an EMBL/GenBank/DDBJ whole genome shotgun (WGS) entry which is preliminary data.</text>
</comment>
<evidence type="ECO:0000313" key="4">
    <source>
        <dbReference type="EMBL" id="MDM9632614.1"/>
    </source>
</evidence>
<proteinExistence type="predicted"/>
<feature type="domain" description="Glycosyltransferase subfamily 4-like N-terminal" evidence="3">
    <location>
        <begin position="61"/>
        <end position="176"/>
    </location>
</feature>
<sequence length="370" mass="42518">MNIGYDAKRIFHNNTGLGNYGRDIVRILTDNPGFQHFYLFNTKKSNLENKVALQKATIVYPKGWFWKAFPSLWRLFGQWKQINVDSIDVFHGLSGELPLQFGAKRIPRVVTIHDVIFLSHPQYYNFFDRIIYRLKFQYAIKHADRIVAISEQTKRDLIHYLKANQSKISVIYQGCNDVYKKTYSESDKDAVRKKFNLPKTFILNVGTIQARKNVLSLVKAIHGTGFPLVLVGQEKGYAKQVHEYIDQNDMGQQVLFIKNITSAELARLYQCATVFCYPSLCEGFGIPIIEALYSKLPVITTRNGCFPEAAGPDSMFIDPVNISEIRQSLEHLFNNPDQREQMAEKGYVYVQRFADSQVSGDLTQLYKSLV</sequence>
<dbReference type="Gene3D" id="3.40.50.2000">
    <property type="entry name" value="Glycogen Phosphorylase B"/>
    <property type="match status" value="2"/>
</dbReference>
<dbReference type="SUPFAM" id="SSF53756">
    <property type="entry name" value="UDP-Glycosyltransferase/glycogen phosphorylase"/>
    <property type="match status" value="1"/>
</dbReference>
<name>A0ABT7WI68_9FLAO</name>
<dbReference type="RefSeq" id="WP_289725977.1">
    <property type="nucleotide sequence ID" value="NZ_JAUDUY010000011.1"/>
</dbReference>
<dbReference type="Proteomes" id="UP001174839">
    <property type="component" value="Unassembled WGS sequence"/>
</dbReference>
<protein>
    <submittedName>
        <fullName evidence="4">Glycosyltransferase family 1 protein</fullName>
    </submittedName>
</protein>
<dbReference type="PANTHER" id="PTHR46401:SF2">
    <property type="entry name" value="GLYCOSYLTRANSFERASE WBBK-RELATED"/>
    <property type="match status" value="1"/>
</dbReference>
<evidence type="ECO:0000313" key="5">
    <source>
        <dbReference type="Proteomes" id="UP001174839"/>
    </source>
</evidence>
<gene>
    <name evidence="4" type="ORF">QU605_14140</name>
</gene>
<dbReference type="EMBL" id="JAUDUY010000011">
    <property type="protein sequence ID" value="MDM9632614.1"/>
    <property type="molecule type" value="Genomic_DNA"/>
</dbReference>
<dbReference type="InterPro" id="IPR001296">
    <property type="entry name" value="Glyco_trans_1"/>
</dbReference>
<dbReference type="Pfam" id="PF00534">
    <property type="entry name" value="Glycos_transf_1"/>
    <property type="match status" value="1"/>
</dbReference>
<reference evidence="4" key="1">
    <citation type="submission" date="2023-06" db="EMBL/GenBank/DDBJ databases">
        <title>Robiginitalea aurantiacus sp. nov. and Algoriphagus sediminis sp. nov., isolated from coastal sediment.</title>
        <authorList>
            <person name="Zhou Z.Y."/>
            <person name="An J."/>
            <person name="Jia Y.W."/>
            <person name="Du Z.J."/>
        </authorList>
    </citation>
    <scope>NUCLEOTIDE SEQUENCE</scope>
    <source>
        <strain evidence="4">M39</strain>
    </source>
</reference>
<evidence type="ECO:0000256" key="1">
    <source>
        <dbReference type="ARBA" id="ARBA00022679"/>
    </source>
</evidence>
<evidence type="ECO:0000259" key="3">
    <source>
        <dbReference type="Pfam" id="PF13439"/>
    </source>
</evidence>
<keyword evidence="1" id="KW-0808">Transferase</keyword>
<feature type="domain" description="Glycosyl transferase family 1" evidence="2">
    <location>
        <begin position="191"/>
        <end position="347"/>
    </location>
</feature>
<dbReference type="InterPro" id="IPR028098">
    <property type="entry name" value="Glyco_trans_4-like_N"/>
</dbReference>
<dbReference type="CDD" id="cd03809">
    <property type="entry name" value="GT4_MtfB-like"/>
    <property type="match status" value="1"/>
</dbReference>
<dbReference type="PANTHER" id="PTHR46401">
    <property type="entry name" value="GLYCOSYLTRANSFERASE WBBK-RELATED"/>
    <property type="match status" value="1"/>
</dbReference>
<organism evidence="4 5">
    <name type="scientific">Robiginitalea aurantiaca</name>
    <dbReference type="NCBI Taxonomy" id="3056915"/>
    <lineage>
        <taxon>Bacteria</taxon>
        <taxon>Pseudomonadati</taxon>
        <taxon>Bacteroidota</taxon>
        <taxon>Flavobacteriia</taxon>
        <taxon>Flavobacteriales</taxon>
        <taxon>Flavobacteriaceae</taxon>
        <taxon>Robiginitalea</taxon>
    </lineage>
</organism>
<accession>A0ABT7WI68</accession>
<dbReference type="Pfam" id="PF13439">
    <property type="entry name" value="Glyco_transf_4"/>
    <property type="match status" value="1"/>
</dbReference>